<evidence type="ECO:0000313" key="2">
    <source>
        <dbReference type="Proteomes" id="UP000004509"/>
    </source>
</evidence>
<dbReference type="PANTHER" id="PTHR30087:SF1">
    <property type="entry name" value="HYPOTHETICAL CYTOSOLIC PROTEIN"/>
    <property type="match status" value="1"/>
</dbReference>
<protein>
    <submittedName>
        <fullName evidence="1">Uncharacterized protein</fullName>
    </submittedName>
</protein>
<dbReference type="AlphaFoldDB" id="C8PRQ9"/>
<dbReference type="PANTHER" id="PTHR30087">
    <property type="entry name" value="INNER MEMBRANE PROTEIN"/>
    <property type="match status" value="1"/>
</dbReference>
<dbReference type="EMBL" id="ACYH01000047">
    <property type="protein sequence ID" value="EEV19912.1"/>
    <property type="molecule type" value="Genomic_DNA"/>
</dbReference>
<dbReference type="Pfam" id="PF04463">
    <property type="entry name" value="2-thiour_desulf"/>
    <property type="match status" value="1"/>
</dbReference>
<gene>
    <name evidence="1" type="ORF">TREVI0001_0042</name>
</gene>
<dbReference type="STRING" id="596324.TREVI0001_0042"/>
<sequence length="76" mass="7994">MLIVSACLAGFPCRYDGKKAINTAVQQLVKEGKAIPVCPEQLGGLPTPRLPAEMKAGKVINSDGNDVTEAFEKAPP</sequence>
<accession>C8PRQ9</accession>
<comment type="caution">
    <text evidence="1">The sequence shown here is derived from an EMBL/GenBank/DDBJ whole genome shotgun (WGS) entry which is preliminary data.</text>
</comment>
<reference evidence="1 2" key="1">
    <citation type="submission" date="2009-07" db="EMBL/GenBank/DDBJ databases">
        <authorList>
            <person name="Madupu R."/>
            <person name="Sebastian Y."/>
            <person name="Durkin A.S."/>
            <person name="Torralba M."/>
            <person name="Methe B."/>
            <person name="Sutton G.G."/>
            <person name="Strausberg R.L."/>
            <person name="Nelson K.E."/>
        </authorList>
    </citation>
    <scope>NUCLEOTIDE SEQUENCE [LARGE SCALE GENOMIC DNA]</scope>
    <source>
        <strain evidence="1 2">ATCC 35580</strain>
    </source>
</reference>
<organism evidence="1 2">
    <name type="scientific">Treponema vincentii ATCC 35580</name>
    <dbReference type="NCBI Taxonomy" id="596324"/>
    <lineage>
        <taxon>Bacteria</taxon>
        <taxon>Pseudomonadati</taxon>
        <taxon>Spirochaetota</taxon>
        <taxon>Spirochaetia</taxon>
        <taxon>Spirochaetales</taxon>
        <taxon>Treponemataceae</taxon>
        <taxon>Treponema</taxon>
    </lineage>
</organism>
<evidence type="ECO:0000313" key="1">
    <source>
        <dbReference type="EMBL" id="EEV19912.1"/>
    </source>
</evidence>
<name>C8PRQ9_9SPIR</name>
<dbReference type="Proteomes" id="UP000004509">
    <property type="component" value="Unassembled WGS sequence"/>
</dbReference>
<dbReference type="InterPro" id="IPR007553">
    <property type="entry name" value="2-thiour_desulf"/>
</dbReference>
<proteinExistence type="predicted"/>
<dbReference type="eggNOG" id="COG1683">
    <property type="taxonomic scope" value="Bacteria"/>
</dbReference>